<organism evidence="2 3">
    <name type="scientific">Candidatus Sulfotelmatobacter kueseliae</name>
    <dbReference type="NCBI Taxonomy" id="2042962"/>
    <lineage>
        <taxon>Bacteria</taxon>
        <taxon>Pseudomonadati</taxon>
        <taxon>Acidobacteriota</taxon>
        <taxon>Terriglobia</taxon>
        <taxon>Terriglobales</taxon>
        <taxon>Candidatus Korobacteraceae</taxon>
        <taxon>Candidatus Sulfotelmatobacter</taxon>
    </lineage>
</organism>
<dbReference type="Proteomes" id="UP000238701">
    <property type="component" value="Unassembled WGS sequence"/>
</dbReference>
<feature type="region of interest" description="Disordered" evidence="1">
    <location>
        <begin position="19"/>
        <end position="40"/>
    </location>
</feature>
<accession>A0A2U3L4R5</accession>
<feature type="compositionally biased region" description="Basic and acidic residues" evidence="1">
    <location>
        <begin position="24"/>
        <end position="39"/>
    </location>
</feature>
<reference evidence="3" key="1">
    <citation type="submission" date="2018-02" db="EMBL/GenBank/DDBJ databases">
        <authorList>
            <person name="Hausmann B."/>
        </authorList>
    </citation>
    <scope>NUCLEOTIDE SEQUENCE [LARGE SCALE GENOMIC DNA]</scope>
    <source>
        <strain evidence="3">Peat soil MAG SbA1</strain>
    </source>
</reference>
<protein>
    <submittedName>
        <fullName evidence="2">Uncharacterized protein</fullName>
    </submittedName>
</protein>
<sequence>MASVSPDYELGMQTVISRAAYDPETDKEYTKQDRAEAEGRLGQALDSSVFLK</sequence>
<evidence type="ECO:0000313" key="2">
    <source>
        <dbReference type="EMBL" id="SPF46913.1"/>
    </source>
</evidence>
<evidence type="ECO:0000313" key="3">
    <source>
        <dbReference type="Proteomes" id="UP000238701"/>
    </source>
</evidence>
<evidence type="ECO:0000256" key="1">
    <source>
        <dbReference type="SAM" id="MobiDB-lite"/>
    </source>
</evidence>
<gene>
    <name evidence="2" type="ORF">SBA1_690010</name>
</gene>
<dbReference type="EMBL" id="OMOD01000165">
    <property type="protein sequence ID" value="SPF46913.1"/>
    <property type="molecule type" value="Genomic_DNA"/>
</dbReference>
<dbReference type="AlphaFoldDB" id="A0A2U3L4R5"/>
<proteinExistence type="predicted"/>
<name>A0A2U3L4R5_9BACT</name>